<sequence length="388" mass="44240">MTGPEGIFMDDSGKSRKELLREVRTLRLQVEEWKNLAQKRKEMVEDSEAKFLQLTEDIDEVFWMRTPGARGLQYVSRSFELIWGRSREELYMDPLRIFIESIHPDDRPRVEQWLDHYEQPTQYRIIRPDGCVRWINDRRFFLYDEQGAVRKVIGIALDLTSMREKFVMFQQAAKAAALERMVAFVAHEVRNPLQIIRGGVETLEREAESDKKGEPILQELHYGVTAIEEIIGQIILYALPVHPNVSETTTEGLIEAALTKVKRRLDKITIHREFSCPNKTLQVDKEKLIRALCNILVNAAEAMPDGGEMWIRATCTSDKADIAVSDTGRGISPENQARVAEPFFTTKPEGIGLGLSISRKIIEAHRGTMAISSEQGKGTTVEVFLPSN</sequence>
<dbReference type="SMART" id="SM00388">
    <property type="entry name" value="HisKA"/>
    <property type="match status" value="1"/>
</dbReference>
<dbReference type="AlphaFoldDB" id="A0A3A4N9N2"/>
<dbReference type="CDD" id="cd00130">
    <property type="entry name" value="PAS"/>
    <property type="match status" value="1"/>
</dbReference>
<evidence type="ECO:0000313" key="11">
    <source>
        <dbReference type="Proteomes" id="UP000265882"/>
    </source>
</evidence>
<evidence type="ECO:0000313" key="10">
    <source>
        <dbReference type="EMBL" id="RJP17877.1"/>
    </source>
</evidence>
<dbReference type="PANTHER" id="PTHR43304:SF1">
    <property type="entry name" value="PAC DOMAIN-CONTAINING PROTEIN"/>
    <property type="match status" value="1"/>
</dbReference>
<dbReference type="NCBIfam" id="TIGR00229">
    <property type="entry name" value="sensory_box"/>
    <property type="match status" value="1"/>
</dbReference>
<dbReference type="PROSITE" id="PS50109">
    <property type="entry name" value="HIS_KIN"/>
    <property type="match status" value="1"/>
</dbReference>
<feature type="coiled-coil region" evidence="6">
    <location>
        <begin position="16"/>
        <end position="50"/>
    </location>
</feature>
<dbReference type="InterPro" id="IPR036890">
    <property type="entry name" value="HATPase_C_sf"/>
</dbReference>
<gene>
    <name evidence="10" type="ORF">C4520_15485</name>
</gene>
<dbReference type="PRINTS" id="PR00344">
    <property type="entry name" value="BCTRLSENSOR"/>
</dbReference>
<protein>
    <recommendedName>
        <fullName evidence="2">histidine kinase</fullName>
        <ecNumber evidence="2">2.7.13.3</ecNumber>
    </recommendedName>
</protein>
<dbReference type="InterPro" id="IPR035965">
    <property type="entry name" value="PAS-like_dom_sf"/>
</dbReference>
<dbReference type="InterPro" id="IPR003661">
    <property type="entry name" value="HisK_dim/P_dom"/>
</dbReference>
<evidence type="ECO:0000256" key="2">
    <source>
        <dbReference type="ARBA" id="ARBA00012438"/>
    </source>
</evidence>
<proteinExistence type="predicted"/>
<dbReference type="EC" id="2.7.13.3" evidence="2"/>
<dbReference type="PROSITE" id="PS50112">
    <property type="entry name" value="PAS"/>
    <property type="match status" value="1"/>
</dbReference>
<dbReference type="Pfam" id="PF00512">
    <property type="entry name" value="HisKA"/>
    <property type="match status" value="1"/>
</dbReference>
<dbReference type="InterPro" id="IPR036097">
    <property type="entry name" value="HisK_dim/P_sf"/>
</dbReference>
<comment type="catalytic activity">
    <reaction evidence="1">
        <text>ATP + protein L-histidine = ADP + protein N-phospho-L-histidine.</text>
        <dbReference type="EC" id="2.7.13.3"/>
    </reaction>
</comment>
<dbReference type="CDD" id="cd00082">
    <property type="entry name" value="HisKA"/>
    <property type="match status" value="1"/>
</dbReference>
<dbReference type="Proteomes" id="UP000265882">
    <property type="component" value="Unassembled WGS sequence"/>
</dbReference>
<evidence type="ECO:0000259" key="7">
    <source>
        <dbReference type="PROSITE" id="PS50109"/>
    </source>
</evidence>
<accession>A0A3A4N9N2</accession>
<dbReference type="Pfam" id="PF08447">
    <property type="entry name" value="PAS_3"/>
    <property type="match status" value="1"/>
</dbReference>
<evidence type="ECO:0000256" key="5">
    <source>
        <dbReference type="ARBA" id="ARBA00022777"/>
    </source>
</evidence>
<evidence type="ECO:0000256" key="6">
    <source>
        <dbReference type="SAM" id="Coils"/>
    </source>
</evidence>
<comment type="caution">
    <text evidence="10">The sequence shown here is derived from an EMBL/GenBank/DDBJ whole genome shotgun (WGS) entry which is preliminary data.</text>
</comment>
<dbReference type="SUPFAM" id="SSF47384">
    <property type="entry name" value="Homodimeric domain of signal transducing histidine kinase"/>
    <property type="match status" value="1"/>
</dbReference>
<dbReference type="InterPro" id="IPR005467">
    <property type="entry name" value="His_kinase_dom"/>
</dbReference>
<dbReference type="InterPro" id="IPR004358">
    <property type="entry name" value="Sig_transdc_His_kin-like_C"/>
</dbReference>
<dbReference type="Pfam" id="PF02518">
    <property type="entry name" value="HATPase_c"/>
    <property type="match status" value="1"/>
</dbReference>
<dbReference type="InterPro" id="IPR000014">
    <property type="entry name" value="PAS"/>
</dbReference>
<dbReference type="SMART" id="SM00387">
    <property type="entry name" value="HATPase_c"/>
    <property type="match status" value="1"/>
</dbReference>
<organism evidence="10 11">
    <name type="scientific">Abyssobacteria bacterium (strain SURF_5)</name>
    <dbReference type="NCBI Taxonomy" id="2093360"/>
    <lineage>
        <taxon>Bacteria</taxon>
        <taxon>Pseudomonadati</taxon>
        <taxon>Candidatus Hydrogenedentota</taxon>
        <taxon>Candidatus Abyssobacteria</taxon>
    </lineage>
</organism>
<evidence type="ECO:0000256" key="3">
    <source>
        <dbReference type="ARBA" id="ARBA00022553"/>
    </source>
</evidence>
<name>A0A3A4N9N2_ABYX5</name>
<dbReference type="PANTHER" id="PTHR43304">
    <property type="entry name" value="PHYTOCHROME-LIKE PROTEIN CPH1"/>
    <property type="match status" value="1"/>
</dbReference>
<reference evidence="10 11" key="1">
    <citation type="journal article" date="2017" name="ISME J.">
        <title>Energy and carbon metabolisms in a deep terrestrial subsurface fluid microbial community.</title>
        <authorList>
            <person name="Momper L."/>
            <person name="Jungbluth S.P."/>
            <person name="Lee M.D."/>
            <person name="Amend J.P."/>
        </authorList>
    </citation>
    <scope>NUCLEOTIDE SEQUENCE [LARGE SCALE GENOMIC DNA]</scope>
    <source>
        <strain evidence="10">SURF_5</strain>
    </source>
</reference>
<dbReference type="GO" id="GO:0000155">
    <property type="term" value="F:phosphorelay sensor kinase activity"/>
    <property type="evidence" value="ECO:0007669"/>
    <property type="project" value="InterPro"/>
</dbReference>
<dbReference type="SUPFAM" id="SSF55874">
    <property type="entry name" value="ATPase domain of HSP90 chaperone/DNA topoisomerase II/histidine kinase"/>
    <property type="match status" value="1"/>
</dbReference>
<dbReference type="Gene3D" id="3.30.565.10">
    <property type="entry name" value="Histidine kinase-like ATPase, C-terminal domain"/>
    <property type="match status" value="1"/>
</dbReference>
<keyword evidence="6" id="KW-0175">Coiled coil</keyword>
<keyword evidence="4" id="KW-0808">Transferase</keyword>
<feature type="domain" description="PAC" evidence="9">
    <location>
        <begin position="119"/>
        <end position="171"/>
    </location>
</feature>
<dbReference type="SUPFAM" id="SSF55785">
    <property type="entry name" value="PYP-like sensor domain (PAS domain)"/>
    <property type="match status" value="1"/>
</dbReference>
<dbReference type="Gene3D" id="3.30.450.20">
    <property type="entry name" value="PAS domain"/>
    <property type="match status" value="1"/>
</dbReference>
<dbReference type="InterPro" id="IPR003594">
    <property type="entry name" value="HATPase_dom"/>
</dbReference>
<dbReference type="PROSITE" id="PS50113">
    <property type="entry name" value="PAC"/>
    <property type="match status" value="1"/>
</dbReference>
<feature type="domain" description="Histidine kinase" evidence="7">
    <location>
        <begin position="184"/>
        <end position="388"/>
    </location>
</feature>
<dbReference type="EMBL" id="QZKU01000109">
    <property type="protein sequence ID" value="RJP17877.1"/>
    <property type="molecule type" value="Genomic_DNA"/>
</dbReference>
<evidence type="ECO:0000259" key="9">
    <source>
        <dbReference type="PROSITE" id="PS50113"/>
    </source>
</evidence>
<dbReference type="InterPro" id="IPR052162">
    <property type="entry name" value="Sensor_kinase/Photoreceptor"/>
</dbReference>
<feature type="domain" description="PAS" evidence="8">
    <location>
        <begin position="47"/>
        <end position="115"/>
    </location>
</feature>
<keyword evidence="3" id="KW-0597">Phosphoprotein</keyword>
<dbReference type="InterPro" id="IPR013655">
    <property type="entry name" value="PAS_fold_3"/>
</dbReference>
<evidence type="ECO:0000259" key="8">
    <source>
        <dbReference type="PROSITE" id="PS50112"/>
    </source>
</evidence>
<dbReference type="InterPro" id="IPR000700">
    <property type="entry name" value="PAS-assoc_C"/>
</dbReference>
<evidence type="ECO:0000256" key="1">
    <source>
        <dbReference type="ARBA" id="ARBA00000085"/>
    </source>
</evidence>
<evidence type="ECO:0000256" key="4">
    <source>
        <dbReference type="ARBA" id="ARBA00022679"/>
    </source>
</evidence>
<keyword evidence="5" id="KW-0418">Kinase</keyword>
<dbReference type="Gene3D" id="1.10.287.130">
    <property type="match status" value="1"/>
</dbReference>